<dbReference type="PANTHER" id="PTHR32015">
    <property type="entry name" value="FASTING INDUCED LIPASE"/>
    <property type="match status" value="1"/>
</dbReference>
<accession>A0AAV5W9Y9</accession>
<dbReference type="GO" id="GO:0016298">
    <property type="term" value="F:lipase activity"/>
    <property type="evidence" value="ECO:0007669"/>
    <property type="project" value="TreeGrafter"/>
</dbReference>
<organism evidence="2 3">
    <name type="scientific">Pristionchus fissidentatus</name>
    <dbReference type="NCBI Taxonomy" id="1538716"/>
    <lineage>
        <taxon>Eukaryota</taxon>
        <taxon>Metazoa</taxon>
        <taxon>Ecdysozoa</taxon>
        <taxon>Nematoda</taxon>
        <taxon>Chromadorea</taxon>
        <taxon>Rhabditida</taxon>
        <taxon>Rhabditina</taxon>
        <taxon>Diplogasteromorpha</taxon>
        <taxon>Diplogasteroidea</taxon>
        <taxon>Neodiplogasteridae</taxon>
        <taxon>Pristionchus</taxon>
    </lineage>
</organism>
<dbReference type="InterPro" id="IPR002918">
    <property type="entry name" value="Lipase_EstA/Esterase_EstB"/>
</dbReference>
<evidence type="ECO:0000313" key="2">
    <source>
        <dbReference type="EMBL" id="GMT27210.1"/>
    </source>
</evidence>
<protein>
    <recommendedName>
        <fullName evidence="4">Lipase</fullName>
    </recommendedName>
</protein>
<keyword evidence="1" id="KW-1133">Transmembrane helix</keyword>
<evidence type="ECO:0000256" key="1">
    <source>
        <dbReference type="SAM" id="Phobius"/>
    </source>
</evidence>
<feature type="non-terminal residue" evidence="2">
    <location>
        <position position="1"/>
    </location>
</feature>
<dbReference type="SUPFAM" id="SSF53474">
    <property type="entry name" value="alpha/beta-Hydrolases"/>
    <property type="match status" value="1"/>
</dbReference>
<dbReference type="AlphaFoldDB" id="A0AAV5W9Y9"/>
<proteinExistence type="predicted"/>
<evidence type="ECO:0000313" key="3">
    <source>
        <dbReference type="Proteomes" id="UP001432322"/>
    </source>
</evidence>
<dbReference type="Proteomes" id="UP001432322">
    <property type="component" value="Unassembled WGS sequence"/>
</dbReference>
<dbReference type="GO" id="GO:0016042">
    <property type="term" value="P:lipid catabolic process"/>
    <property type="evidence" value="ECO:0007669"/>
    <property type="project" value="InterPro"/>
</dbReference>
<evidence type="ECO:0008006" key="4">
    <source>
        <dbReference type="Google" id="ProtNLM"/>
    </source>
</evidence>
<dbReference type="Gene3D" id="3.40.50.1820">
    <property type="entry name" value="alpha/beta hydrolase"/>
    <property type="match status" value="1"/>
</dbReference>
<reference evidence="2" key="1">
    <citation type="submission" date="2023-10" db="EMBL/GenBank/DDBJ databases">
        <title>Genome assembly of Pristionchus species.</title>
        <authorList>
            <person name="Yoshida K."/>
            <person name="Sommer R.J."/>
        </authorList>
    </citation>
    <scope>NUCLEOTIDE SEQUENCE</scope>
    <source>
        <strain evidence="2">RS5133</strain>
    </source>
</reference>
<keyword evidence="1" id="KW-0472">Membrane</keyword>
<keyword evidence="3" id="KW-1185">Reference proteome</keyword>
<name>A0AAV5W9Y9_9BILA</name>
<sequence>SLHDIVVLRIFLFPVSSHNSSYFDPSTNPNPKFGSWSEIKGPITTHFEEWLERSGYGADDFAQRFFHEFGSFGGKTNDYQKIKRTPIIFFHGNEDGALAVPGNYTSGSSSQIEYFMSVGYTPAELYVTTWGDRDSSKSMTNDHSCAMMQRLRRFLLAVLDYTQSRRANIISHSMGVTIARKIVKGGRIYEDEGEGCDLGEPLTDQIGAFIGLTGANLGMCACQGLSTVDKTCSPNNGFWPGDECGQNVFKCFSSHLKMPCKQENYSRLLWEMNHDGISEGQEVFSFWSVDDDLILNRAISWGEPTSFIPGSRPFVFQKMTHMETKENTTIQQHELLKPYETYLRIVRDEPILETQQQSPLILGIFTVLLIVILLLTAKLAYDKFSVGYRKLDYTEF</sequence>
<keyword evidence="1" id="KW-0812">Transmembrane</keyword>
<gene>
    <name evidence="2" type="ORF">PFISCL1PPCAC_18507</name>
</gene>
<feature type="transmembrane region" description="Helical" evidence="1">
    <location>
        <begin position="360"/>
        <end position="381"/>
    </location>
</feature>
<dbReference type="Pfam" id="PF01674">
    <property type="entry name" value="Lipase_2"/>
    <property type="match status" value="1"/>
</dbReference>
<dbReference type="PANTHER" id="PTHR32015:SF1">
    <property type="entry name" value="LIPASE"/>
    <property type="match status" value="1"/>
</dbReference>
<dbReference type="EMBL" id="BTSY01000005">
    <property type="protein sequence ID" value="GMT27210.1"/>
    <property type="molecule type" value="Genomic_DNA"/>
</dbReference>
<dbReference type="InterPro" id="IPR029058">
    <property type="entry name" value="AB_hydrolase_fold"/>
</dbReference>
<comment type="caution">
    <text evidence="2">The sequence shown here is derived from an EMBL/GenBank/DDBJ whole genome shotgun (WGS) entry which is preliminary data.</text>
</comment>